<feature type="domain" description="CMP/dCMP-type deaminase" evidence="4">
    <location>
        <begin position="466"/>
        <end position="592"/>
    </location>
</feature>
<dbReference type="InterPro" id="IPR016193">
    <property type="entry name" value="Cytidine_deaminase-like"/>
</dbReference>
<evidence type="ECO:0000256" key="2">
    <source>
        <dbReference type="ARBA" id="ARBA00038160"/>
    </source>
</evidence>
<reference evidence="5 6" key="1">
    <citation type="journal article" date="2019" name="Sci. Rep.">
        <title>Comparative genomics of chytrid fungi reveal insights into the obligate biotrophic and pathogenic lifestyle of Synchytrium endobioticum.</title>
        <authorList>
            <person name="van de Vossenberg B.T.L.H."/>
            <person name="Warris S."/>
            <person name="Nguyen H.D.T."/>
            <person name="van Gent-Pelzer M.P.E."/>
            <person name="Joly D.L."/>
            <person name="van de Geest H.C."/>
            <person name="Bonants P.J.M."/>
            <person name="Smith D.S."/>
            <person name="Levesque C.A."/>
            <person name="van der Lee T.A.J."/>
        </authorList>
    </citation>
    <scope>NUCLEOTIDE SEQUENCE [LARGE SCALE GENOMIC DNA]</scope>
    <source>
        <strain evidence="5 6">LEV6574</strain>
    </source>
</reference>
<dbReference type="GO" id="GO:0052717">
    <property type="term" value="F:tRNA-specific adenosine-34 deaminase activity"/>
    <property type="evidence" value="ECO:0007669"/>
    <property type="project" value="UniProtKB-EC"/>
</dbReference>
<dbReference type="GO" id="GO:0005737">
    <property type="term" value="C:cytoplasm"/>
    <property type="evidence" value="ECO:0007669"/>
    <property type="project" value="TreeGrafter"/>
</dbReference>
<dbReference type="InterPro" id="IPR002125">
    <property type="entry name" value="CMP_dCMP_dom"/>
</dbReference>
<dbReference type="Pfam" id="PF00383">
    <property type="entry name" value="dCMP_cyt_deam_1"/>
    <property type="match status" value="2"/>
</dbReference>
<evidence type="ECO:0000259" key="4">
    <source>
        <dbReference type="PROSITE" id="PS51747"/>
    </source>
</evidence>
<dbReference type="OrthoDB" id="3180714at2759"/>
<dbReference type="Gene3D" id="3.40.140.10">
    <property type="entry name" value="Cytidine Deaminase, domain 2"/>
    <property type="match status" value="1"/>
</dbReference>
<comment type="caution">
    <text evidence="5">The sequence shown here is derived from an EMBL/GenBank/DDBJ whole genome shotgun (WGS) entry which is preliminary data.</text>
</comment>
<dbReference type="Proteomes" id="UP000320475">
    <property type="component" value="Unassembled WGS sequence"/>
</dbReference>
<evidence type="ECO:0000313" key="6">
    <source>
        <dbReference type="Proteomes" id="UP000320475"/>
    </source>
</evidence>
<dbReference type="EMBL" id="QEAM01000597">
    <property type="protein sequence ID" value="TPX38585.1"/>
    <property type="molecule type" value="Genomic_DNA"/>
</dbReference>
<dbReference type="PANTHER" id="PTHR11079">
    <property type="entry name" value="CYTOSINE DEAMINASE FAMILY MEMBER"/>
    <property type="match status" value="1"/>
</dbReference>
<dbReference type="AlphaFoldDB" id="A0A507CKW7"/>
<evidence type="ECO:0000256" key="3">
    <source>
        <dbReference type="SAM" id="MobiDB-lite"/>
    </source>
</evidence>
<sequence length="640" mass="70766">MSTSDPVSVRLFPRNRDEYEVGTRQTRRDDVVIPQEYGRHEGYIELINTHEMENTGNPHAIDSPIYGCSPKGLGYSPSSISWYRRCAENNARLLGGMKHGCLALPKRADRRTSSSSHEADPSGLPFATAIQAANHVRHGTIDSLGQESNCGATSNSPLVVIIDNSSLLISYISAYIAMRTQFVLFENEEYVAKNASLYFIYGQPLVNYVLYHSLKPLDASLERDLPHWSGAKASIEQGKNMQQQSQSSEWKNYMEAVLPAVLSRALETMDVWVANVPLVKVSRFLDLVNRRYPQPEFNITHLKRVKRALGDATAPASVLIAPVQDLMKPEVSKFLSEACLLSDTTPTVIQVPRHAAITRKELEQAARLWPVSFKEFPTPVIQDQEFAVIKARMAMAIREAEMGRSCGQLGIGAVVVHPETDTVLAACHDKRRSHPLHHATMVAIAQVAEREREKRGLAKNSSRFMIHGTPHLMNASSQISTSNGDSEHHVNGSMNTNMDGHSKHSHRHKPHSIDDNKCIVDPISGDERSRLGYYCTGYELYITREPCIMCAMALVHSRIARVFYGFATPGGGLGSELQVHTHPFLNHKFGVFKNLEEQACLDIFGGGRNAHGNGRAVLQEADVVVGNTMIVDAGTTGLAT</sequence>
<dbReference type="PANTHER" id="PTHR11079:SF156">
    <property type="entry name" value="INACTIVE TRNA-SPECIFIC ADENOSINE DEAMINASE-LIKE PROTEIN 3-RELATED"/>
    <property type="match status" value="1"/>
</dbReference>
<accession>A0A507CKW7</accession>
<dbReference type="VEuPathDB" id="FungiDB:SeMB42_g03214"/>
<gene>
    <name evidence="5" type="ORF">SeLEV6574_g07735</name>
</gene>
<dbReference type="PROSITE" id="PS51747">
    <property type="entry name" value="CYT_DCMP_DEAMINASES_2"/>
    <property type="match status" value="1"/>
</dbReference>
<evidence type="ECO:0000256" key="1">
    <source>
        <dbReference type="ARBA" id="ARBA00022694"/>
    </source>
</evidence>
<protein>
    <recommendedName>
        <fullName evidence="4">CMP/dCMP-type deaminase domain-containing protein</fullName>
    </recommendedName>
</protein>
<feature type="region of interest" description="Disordered" evidence="3">
    <location>
        <begin position="477"/>
        <end position="515"/>
    </location>
</feature>
<dbReference type="VEuPathDB" id="FungiDB:SeMB42_g03213"/>
<keyword evidence="1" id="KW-0819">tRNA processing</keyword>
<dbReference type="CDD" id="cd01285">
    <property type="entry name" value="nucleoside_deaminase"/>
    <property type="match status" value="1"/>
</dbReference>
<name>A0A507CKW7_9FUNG</name>
<dbReference type="GO" id="GO:0005634">
    <property type="term" value="C:nucleus"/>
    <property type="evidence" value="ECO:0007669"/>
    <property type="project" value="TreeGrafter"/>
</dbReference>
<proteinExistence type="inferred from homology"/>
<comment type="similarity">
    <text evidence="2">Belongs to the cytidine and deoxycytidylate deaminase family. ADAT3 subfamily.</text>
</comment>
<evidence type="ECO:0000313" key="5">
    <source>
        <dbReference type="EMBL" id="TPX38585.1"/>
    </source>
</evidence>
<dbReference type="GO" id="GO:0046872">
    <property type="term" value="F:metal ion binding"/>
    <property type="evidence" value="ECO:0007669"/>
    <property type="project" value="UniProtKB-KW"/>
</dbReference>
<dbReference type="SUPFAM" id="SSF53927">
    <property type="entry name" value="Cytidine deaminase-like"/>
    <property type="match status" value="1"/>
</dbReference>
<organism evidence="5 6">
    <name type="scientific">Synchytrium endobioticum</name>
    <dbReference type="NCBI Taxonomy" id="286115"/>
    <lineage>
        <taxon>Eukaryota</taxon>
        <taxon>Fungi</taxon>
        <taxon>Fungi incertae sedis</taxon>
        <taxon>Chytridiomycota</taxon>
        <taxon>Chytridiomycota incertae sedis</taxon>
        <taxon>Chytridiomycetes</taxon>
        <taxon>Synchytriales</taxon>
        <taxon>Synchytriaceae</taxon>
        <taxon>Synchytrium</taxon>
    </lineage>
</organism>
<dbReference type="GO" id="GO:0002100">
    <property type="term" value="P:tRNA wobble adenosine to inosine editing"/>
    <property type="evidence" value="ECO:0007669"/>
    <property type="project" value="InterPro"/>
</dbReference>